<dbReference type="InterPro" id="IPR038488">
    <property type="entry name" value="Integrase_DNA-bd_sf"/>
</dbReference>
<dbReference type="AlphaFoldDB" id="A0A6N4RDN6"/>
<dbReference type="Proteomes" id="UP000320948">
    <property type="component" value="Unassembled WGS sequence"/>
</dbReference>
<comment type="similarity">
    <text evidence="1">Belongs to the 'phage' integrase family.</text>
</comment>
<organism evidence="8 9">
    <name type="scientific">Blastochloris viridis</name>
    <name type="common">Rhodopseudomonas viridis</name>
    <dbReference type="NCBI Taxonomy" id="1079"/>
    <lineage>
        <taxon>Bacteria</taxon>
        <taxon>Pseudomonadati</taxon>
        <taxon>Pseudomonadota</taxon>
        <taxon>Alphaproteobacteria</taxon>
        <taxon>Hyphomicrobiales</taxon>
        <taxon>Blastochloridaceae</taxon>
        <taxon>Blastochloris</taxon>
    </lineage>
</organism>
<comment type="caution">
    <text evidence="8">The sequence shown here is derived from an EMBL/GenBank/DDBJ whole genome shotgun (WGS) entry which is preliminary data.</text>
</comment>
<protein>
    <submittedName>
        <fullName evidence="8">DUF4102 domain-containing protein</fullName>
    </submittedName>
</protein>
<dbReference type="SUPFAM" id="SSF56349">
    <property type="entry name" value="DNA breaking-rejoining enzymes"/>
    <property type="match status" value="1"/>
</dbReference>
<dbReference type="InterPro" id="IPR013762">
    <property type="entry name" value="Integrase-like_cat_sf"/>
</dbReference>
<dbReference type="Gene3D" id="3.30.160.390">
    <property type="entry name" value="Integrase, DNA-binding domain"/>
    <property type="match status" value="1"/>
</dbReference>
<evidence type="ECO:0000259" key="7">
    <source>
        <dbReference type="PROSITE" id="PS51900"/>
    </source>
</evidence>
<dbReference type="CDD" id="cd00801">
    <property type="entry name" value="INT_P4_C"/>
    <property type="match status" value="1"/>
</dbReference>
<dbReference type="EMBL" id="VAFM01000001">
    <property type="protein sequence ID" value="TKW62115.1"/>
    <property type="molecule type" value="Genomic_DNA"/>
</dbReference>
<dbReference type="InterPro" id="IPR053876">
    <property type="entry name" value="Phage_int_M"/>
</dbReference>
<evidence type="ECO:0000259" key="6">
    <source>
        <dbReference type="PROSITE" id="PS51898"/>
    </source>
</evidence>
<dbReference type="PANTHER" id="PTHR30629:SF2">
    <property type="entry name" value="PROPHAGE INTEGRASE INTS-RELATED"/>
    <property type="match status" value="1"/>
</dbReference>
<dbReference type="InterPro" id="IPR011010">
    <property type="entry name" value="DNA_brk_join_enz"/>
</dbReference>
<dbReference type="InterPro" id="IPR044068">
    <property type="entry name" value="CB"/>
</dbReference>
<dbReference type="PROSITE" id="PS51898">
    <property type="entry name" value="TYR_RECOMBINASE"/>
    <property type="match status" value="1"/>
</dbReference>
<dbReference type="Pfam" id="PF13356">
    <property type="entry name" value="Arm-DNA-bind_3"/>
    <property type="match status" value="1"/>
</dbReference>
<dbReference type="GO" id="GO:0015074">
    <property type="term" value="P:DNA integration"/>
    <property type="evidence" value="ECO:0007669"/>
    <property type="project" value="UniProtKB-KW"/>
</dbReference>
<evidence type="ECO:0000313" key="8">
    <source>
        <dbReference type="EMBL" id="TKW62115.1"/>
    </source>
</evidence>
<dbReference type="InterPro" id="IPR050808">
    <property type="entry name" value="Phage_Integrase"/>
</dbReference>
<keyword evidence="4" id="KW-0233">DNA recombination</keyword>
<dbReference type="InterPro" id="IPR025166">
    <property type="entry name" value="Integrase_DNA_bind_dom"/>
</dbReference>
<proteinExistence type="inferred from homology"/>
<accession>A0A6N4RDN6</accession>
<dbReference type="PROSITE" id="PS51900">
    <property type="entry name" value="CB"/>
    <property type="match status" value="1"/>
</dbReference>
<evidence type="ECO:0000256" key="5">
    <source>
        <dbReference type="PROSITE-ProRule" id="PRU01248"/>
    </source>
</evidence>
<feature type="domain" description="Core-binding (CB)" evidence="7">
    <location>
        <begin position="104"/>
        <end position="185"/>
    </location>
</feature>
<reference evidence="8 9" key="1">
    <citation type="journal article" date="2017" name="Nat. Commun.">
        <title>In situ click chemistry generation of cyclooxygenase-2 inhibitors.</title>
        <authorList>
            <person name="Bhardwaj A."/>
            <person name="Kaur J."/>
            <person name="Wuest M."/>
            <person name="Wuest F."/>
        </authorList>
    </citation>
    <scope>NUCLEOTIDE SEQUENCE [LARGE SCALE GENOMIC DNA]</scope>
    <source>
        <strain evidence="8">S2_018_000_R2_106</strain>
    </source>
</reference>
<evidence type="ECO:0000313" key="9">
    <source>
        <dbReference type="Proteomes" id="UP000320948"/>
    </source>
</evidence>
<evidence type="ECO:0000256" key="2">
    <source>
        <dbReference type="ARBA" id="ARBA00022908"/>
    </source>
</evidence>
<dbReference type="Gene3D" id="1.10.150.130">
    <property type="match status" value="1"/>
</dbReference>
<dbReference type="InterPro" id="IPR010998">
    <property type="entry name" value="Integrase_recombinase_N"/>
</dbReference>
<name>A0A6N4RDN6_BLAVI</name>
<evidence type="ECO:0000256" key="3">
    <source>
        <dbReference type="ARBA" id="ARBA00023125"/>
    </source>
</evidence>
<keyword evidence="2" id="KW-0229">DNA integration</keyword>
<dbReference type="PANTHER" id="PTHR30629">
    <property type="entry name" value="PROPHAGE INTEGRASE"/>
    <property type="match status" value="1"/>
</dbReference>
<keyword evidence="3 5" id="KW-0238">DNA-binding</keyword>
<dbReference type="GO" id="GO:0006310">
    <property type="term" value="P:DNA recombination"/>
    <property type="evidence" value="ECO:0007669"/>
    <property type="project" value="UniProtKB-KW"/>
</dbReference>
<dbReference type="InterPro" id="IPR002104">
    <property type="entry name" value="Integrase_catalytic"/>
</dbReference>
<sequence>MGRKAQDLAPLAISKLSTQGMHFVGHVAGLALRVSSTGARSWILRITVGGKRCDLGLGSYPEVTLAKAKELAVEQRQLVKQGVNPIVSRKAARMALQAEHASFVSFQEASLQYIAAHQAGWKNAKHASQWRNTLATYAYPIIGNLHVKDITVHHILQVLEPIWQTKTETASRVRNRMELVLDWAKARKLREGDNPASWKGNLEALLPARTKVAKVKHHAALEWHKAPEFLAKLRQQDAMSAKALEFVALTSCRSGEARLATWDEIDLERAIWTIPAERMKAGKEQRVPLSKTVLALLQSLPRIEGTTHLFPNRDGKPLSDMTLTQLLRRMELDCTVHGFRSTFRDWAGETTAFAREVIEHALAHQLKDKSEAAYARGDLFTKRTRLMEAWAGFLEKGEASSKVIPINQKEQRNGR</sequence>
<gene>
    <name evidence="8" type="ORF">DI628_05300</name>
</gene>
<evidence type="ECO:0000256" key="1">
    <source>
        <dbReference type="ARBA" id="ARBA00008857"/>
    </source>
</evidence>
<dbReference type="GO" id="GO:0003677">
    <property type="term" value="F:DNA binding"/>
    <property type="evidence" value="ECO:0007669"/>
    <property type="project" value="UniProtKB-UniRule"/>
</dbReference>
<evidence type="ECO:0000256" key="4">
    <source>
        <dbReference type="ARBA" id="ARBA00023172"/>
    </source>
</evidence>
<dbReference type="Pfam" id="PF00589">
    <property type="entry name" value="Phage_integrase"/>
    <property type="match status" value="1"/>
</dbReference>
<feature type="domain" description="Tyr recombinase" evidence="6">
    <location>
        <begin position="216"/>
        <end position="387"/>
    </location>
</feature>
<dbReference type="Gene3D" id="1.10.443.10">
    <property type="entry name" value="Intergrase catalytic core"/>
    <property type="match status" value="1"/>
</dbReference>
<dbReference type="Pfam" id="PF22022">
    <property type="entry name" value="Phage_int_M"/>
    <property type="match status" value="1"/>
</dbReference>